<feature type="signal peptide" evidence="10">
    <location>
        <begin position="1"/>
        <end position="25"/>
    </location>
</feature>
<evidence type="ECO:0000256" key="5">
    <source>
        <dbReference type="ARBA" id="ARBA00023077"/>
    </source>
</evidence>
<dbReference type="RefSeq" id="WP_343860375.1">
    <property type="nucleotide sequence ID" value="NZ_BAAAFD010000007.1"/>
</dbReference>
<keyword evidence="2 8" id="KW-0813">Transport</keyword>
<dbReference type="Pfam" id="PF07715">
    <property type="entry name" value="Plug"/>
    <property type="match status" value="1"/>
</dbReference>
<dbReference type="InterPro" id="IPR036942">
    <property type="entry name" value="Beta-barrel_TonB_sf"/>
</dbReference>
<dbReference type="PANTHER" id="PTHR47234:SF2">
    <property type="entry name" value="TONB-DEPENDENT RECEPTOR"/>
    <property type="match status" value="1"/>
</dbReference>
<keyword evidence="7 8" id="KW-0998">Cell outer membrane</keyword>
<dbReference type="InterPro" id="IPR000531">
    <property type="entry name" value="Beta-barrel_TonB"/>
</dbReference>
<comment type="caution">
    <text evidence="13">The sequence shown here is derived from an EMBL/GenBank/DDBJ whole genome shotgun (WGS) entry which is preliminary data.</text>
</comment>
<dbReference type="Pfam" id="PF00593">
    <property type="entry name" value="TonB_dep_Rec_b-barrel"/>
    <property type="match status" value="1"/>
</dbReference>
<proteinExistence type="inferred from homology"/>
<dbReference type="InterPro" id="IPR039426">
    <property type="entry name" value="TonB-dep_rcpt-like"/>
</dbReference>
<feature type="domain" description="TonB-dependent receptor-like beta-barrel" evidence="11">
    <location>
        <begin position="416"/>
        <end position="924"/>
    </location>
</feature>
<accession>A0ABP3WZL3</accession>
<feature type="chain" id="PRO_5046729729" evidence="10">
    <location>
        <begin position="26"/>
        <end position="961"/>
    </location>
</feature>
<comment type="similarity">
    <text evidence="8 9">Belongs to the TonB-dependent receptor family.</text>
</comment>
<evidence type="ECO:0000259" key="12">
    <source>
        <dbReference type="Pfam" id="PF07715"/>
    </source>
</evidence>
<dbReference type="InterPro" id="IPR012910">
    <property type="entry name" value="Plug_dom"/>
</dbReference>
<sequence length="961" mass="102001">MFTNSKLAKSIRLAMAFGAASTAMVASNSAIAQEAGAEESVEKIAVTGSRIRKADFVSNAPVATIGQEQFNLTATVNTESLLNTLPQVVPGLDRTSNNPGNGTATVDLRGLGTNRTLVLINGTRAVPTTAGGAVDINSIPTALIQDVEVLTGGASAIYGSDAVAGVVNFILKDDFEGVQTSVGYEVTDENDASIWSADFTIGGNFADGKGNVVFNMSYTDRDDLFQGDRSFAQTALFDDGAGGVEPGGSSGVPGTSIFAGGFSDFSPTSGVIFGQDGSVRPFVTSGEVNDFYNYAPVNYIQLPQERHQITALGSYEATENMEFYGRAMFTDSRVPSQLAPTPIFQTATFSLDNNPFLTPEAQQVVSDAIGLGVDTDGDGIDDEARALVRRRLEEVGPRRSEDAFNSYQLQVGIRGAIGDSSWSYDAYYQTGKVNNSTAQLGNVNRDRFNQALLLASEGGNVIVGADGQPTCSDTSENGSTSACMPMNIFGEGNISQGAADFLKTAVNSNAVFDSKMFAVTISGDTEEFFELPGGPIGVAMGYEHRDEAFEFLASQDLAAGTIAGFNGAAPLSGGYSVSEQYIEAYLPIFSGEEWADNLDLELAYRSADYSSVGNVTSYKVAGSWAPVEELRFRVGFNTAVRAPNIGELFAPRNEGFPGAADPCASDANNTSDAVRALCIATGVPADVVFSNAIDPASGQVRTVSGGNPNLNEEEAETLTIGFVAEPMEDFTFSLDYFDIEIEGAVGAFGGGTNNILKVCYDPADPRGGVGSAYCNSVNRRADGTIDFVEGAAQNVAAITLTGYDLIASYSMDMGAGSLSIDYLGTYTTESDFIPGPGEDPIKCAGNFGANCGEPVPEYKHRMTFKYAADEFTAQLLWRFVGEVNDDDDTTDFTVERIDGFNYFDASGTYYINDNYRVTAGIDNLFDKKPPVIGDNDEQSNTYPATYDVFGRTYYVKFTASF</sequence>
<keyword evidence="4 8" id="KW-0812">Transmembrane</keyword>
<evidence type="ECO:0000256" key="1">
    <source>
        <dbReference type="ARBA" id="ARBA00004571"/>
    </source>
</evidence>
<dbReference type="PROSITE" id="PS52016">
    <property type="entry name" value="TONB_DEPENDENT_REC_3"/>
    <property type="match status" value="1"/>
</dbReference>
<evidence type="ECO:0000256" key="7">
    <source>
        <dbReference type="ARBA" id="ARBA00023237"/>
    </source>
</evidence>
<dbReference type="Proteomes" id="UP001500359">
    <property type="component" value="Unassembled WGS sequence"/>
</dbReference>
<protein>
    <submittedName>
        <fullName evidence="13">TonB-dependent receptor</fullName>
    </submittedName>
</protein>
<evidence type="ECO:0000256" key="10">
    <source>
        <dbReference type="SAM" id="SignalP"/>
    </source>
</evidence>
<evidence type="ECO:0000256" key="9">
    <source>
        <dbReference type="RuleBase" id="RU003357"/>
    </source>
</evidence>
<dbReference type="EMBL" id="BAAAFD010000007">
    <property type="protein sequence ID" value="GAA0857701.1"/>
    <property type="molecule type" value="Genomic_DNA"/>
</dbReference>
<organism evidence="13 14">
    <name type="scientific">Aliiglaciecola litoralis</name>
    <dbReference type="NCBI Taxonomy" id="582857"/>
    <lineage>
        <taxon>Bacteria</taxon>
        <taxon>Pseudomonadati</taxon>
        <taxon>Pseudomonadota</taxon>
        <taxon>Gammaproteobacteria</taxon>
        <taxon>Alteromonadales</taxon>
        <taxon>Alteromonadaceae</taxon>
        <taxon>Aliiglaciecola</taxon>
    </lineage>
</organism>
<evidence type="ECO:0000259" key="11">
    <source>
        <dbReference type="Pfam" id="PF00593"/>
    </source>
</evidence>
<keyword evidence="6 8" id="KW-0472">Membrane</keyword>
<comment type="subcellular location">
    <subcellularLocation>
        <location evidence="1 8">Cell outer membrane</location>
        <topology evidence="1 8">Multi-pass membrane protein</topology>
    </subcellularLocation>
</comment>
<evidence type="ECO:0000256" key="2">
    <source>
        <dbReference type="ARBA" id="ARBA00022448"/>
    </source>
</evidence>
<evidence type="ECO:0000313" key="13">
    <source>
        <dbReference type="EMBL" id="GAA0857701.1"/>
    </source>
</evidence>
<dbReference type="InterPro" id="IPR037066">
    <property type="entry name" value="Plug_dom_sf"/>
</dbReference>
<dbReference type="Gene3D" id="2.170.130.10">
    <property type="entry name" value="TonB-dependent receptor, plug domain"/>
    <property type="match status" value="1"/>
</dbReference>
<keyword evidence="10" id="KW-0732">Signal</keyword>
<evidence type="ECO:0000256" key="3">
    <source>
        <dbReference type="ARBA" id="ARBA00022452"/>
    </source>
</evidence>
<reference evidence="14" key="1">
    <citation type="journal article" date="2019" name="Int. J. Syst. Evol. Microbiol.">
        <title>The Global Catalogue of Microorganisms (GCM) 10K type strain sequencing project: providing services to taxonomists for standard genome sequencing and annotation.</title>
        <authorList>
            <consortium name="The Broad Institute Genomics Platform"/>
            <consortium name="The Broad Institute Genome Sequencing Center for Infectious Disease"/>
            <person name="Wu L."/>
            <person name="Ma J."/>
        </authorList>
    </citation>
    <scope>NUCLEOTIDE SEQUENCE [LARGE SCALE GENOMIC DNA]</scope>
    <source>
        <strain evidence="14">JCM 15896</strain>
    </source>
</reference>
<feature type="domain" description="TonB-dependent receptor plug" evidence="12">
    <location>
        <begin position="60"/>
        <end position="166"/>
    </location>
</feature>
<evidence type="ECO:0000256" key="6">
    <source>
        <dbReference type="ARBA" id="ARBA00023136"/>
    </source>
</evidence>
<gene>
    <name evidence="13" type="ORF">GCM10009114_24470</name>
</gene>
<keyword evidence="5 9" id="KW-0798">TonB box</keyword>
<evidence type="ECO:0000313" key="14">
    <source>
        <dbReference type="Proteomes" id="UP001500359"/>
    </source>
</evidence>
<keyword evidence="13" id="KW-0675">Receptor</keyword>
<name>A0ABP3WZL3_9ALTE</name>
<evidence type="ECO:0000256" key="8">
    <source>
        <dbReference type="PROSITE-ProRule" id="PRU01360"/>
    </source>
</evidence>
<dbReference type="PANTHER" id="PTHR47234">
    <property type="match status" value="1"/>
</dbReference>
<dbReference type="SUPFAM" id="SSF56935">
    <property type="entry name" value="Porins"/>
    <property type="match status" value="1"/>
</dbReference>
<evidence type="ECO:0000256" key="4">
    <source>
        <dbReference type="ARBA" id="ARBA00022692"/>
    </source>
</evidence>
<keyword evidence="14" id="KW-1185">Reference proteome</keyword>
<keyword evidence="3 8" id="KW-1134">Transmembrane beta strand</keyword>
<dbReference type="Gene3D" id="2.40.170.20">
    <property type="entry name" value="TonB-dependent receptor, beta-barrel domain"/>
    <property type="match status" value="1"/>
</dbReference>